<dbReference type="AlphaFoldDB" id="A0A642UKU3"/>
<dbReference type="Pfam" id="PF04426">
    <property type="entry name" value="Bul1_C"/>
    <property type="match status" value="2"/>
</dbReference>
<proteinExistence type="predicted"/>
<feature type="domain" description="Bul1 C-terminal" evidence="3">
    <location>
        <begin position="495"/>
        <end position="603"/>
    </location>
</feature>
<evidence type="ECO:0000256" key="1">
    <source>
        <dbReference type="SAM" id="MobiDB-lite"/>
    </source>
</evidence>
<dbReference type="EMBL" id="SWFT01000105">
    <property type="protein sequence ID" value="KAA8900967.1"/>
    <property type="molecule type" value="Genomic_DNA"/>
</dbReference>
<dbReference type="GeneID" id="54781988"/>
<organism evidence="4 5">
    <name type="scientific">Diutina rugosa</name>
    <name type="common">Yeast</name>
    <name type="synonym">Candida rugosa</name>
    <dbReference type="NCBI Taxonomy" id="5481"/>
    <lineage>
        <taxon>Eukaryota</taxon>
        <taxon>Fungi</taxon>
        <taxon>Dikarya</taxon>
        <taxon>Ascomycota</taxon>
        <taxon>Saccharomycotina</taxon>
        <taxon>Pichiomycetes</taxon>
        <taxon>Debaryomycetaceae</taxon>
        <taxon>Diutina</taxon>
    </lineage>
</organism>
<dbReference type="InterPro" id="IPR007519">
    <property type="entry name" value="Bul1_N"/>
</dbReference>
<dbReference type="PANTHER" id="PTHR31904">
    <property type="entry name" value="BYPASS OF STOP CODON PROTEIN 5-RELATED"/>
    <property type="match status" value="1"/>
</dbReference>
<evidence type="ECO:0008006" key="6">
    <source>
        <dbReference type="Google" id="ProtNLM"/>
    </source>
</evidence>
<evidence type="ECO:0000259" key="2">
    <source>
        <dbReference type="Pfam" id="PF04425"/>
    </source>
</evidence>
<feature type="domain" description="Bul1 C-terminal" evidence="3">
    <location>
        <begin position="617"/>
        <end position="701"/>
    </location>
</feature>
<name>A0A642UKU3_DIURU</name>
<dbReference type="Proteomes" id="UP000449547">
    <property type="component" value="Unassembled WGS sequence"/>
</dbReference>
<dbReference type="RefSeq" id="XP_034011590.1">
    <property type="nucleotide sequence ID" value="XM_034156088.1"/>
</dbReference>
<accession>A0A642UKU3</accession>
<sequence length="710" mass="81602">MSLEAPSNPDGDSRYTPTSNDVCSILPSYHMYNSIYKSVTVDNDNCSQPPIYSRSNSINAPSERSSSAPSLFSPVGSRRVSTSDAVDQILADETTVQWQNTVMDNIHELKNLKDTDNSVAKATKITVHFTSNVGEIGVPPVPLDTNIFEHNRGDFLHGYALIENLSAKPIPFDMFYLLFEGTIKMNGKPVKNFLQMFDFSASSNPAHINRLATEYANPYSCPDLQDPVDKTYLSFTDDHVLPGRTYKRFFTFRIPETLLDSTCPHSMNGHVEVPPTLKGSQKVGDVNAIRDFSFAGTDISYGVMARFIGRKSFYKVDEEWIKNFRLPSIVNTKGDEYIILQECTKHIRIVQRSEPLNETTDMAMAAFNKSMLENLHSRTAEHIKEGKQKLELIIADDFKQLELEAQKHRQSYETTRKDRKQSFETDKRQYYEVVRLARRKNFGIEKFLGMFSLKSTKTTYKLDYIAPEKFRQHSRPSKSWKLTIPLDFSFSKGTIDSKSTKIPDISQIFMDFVVVTYQSDKHPIPFEFHHDFVNNQVKNQKDERASAYTDIKELEQIVDDTKRLSTELYNVFKKLGRENFAVEKSLVDDLKGICNIQTKENHLSIPNFTSRLSNGKQLTHRHINKLPWNKTNEGWSKSILVDLDLDSMQLKGYPYRSEKACDRFTLVPNFQSCYMGRMYYIRVSICLSTGQFIHLKLPVHVWKPWSENCV</sequence>
<evidence type="ECO:0000313" key="4">
    <source>
        <dbReference type="EMBL" id="KAA8900967.1"/>
    </source>
</evidence>
<dbReference type="PANTHER" id="PTHR31904:SF1">
    <property type="entry name" value="BYPASS OF STOP CODON PROTEIN 5-RELATED"/>
    <property type="match status" value="1"/>
</dbReference>
<protein>
    <recommendedName>
        <fullName evidence="6">Bul1 N-terminal domain-containing protein</fullName>
    </recommendedName>
</protein>
<gene>
    <name evidence="4" type="ORF">DIURU_003337</name>
</gene>
<evidence type="ECO:0000313" key="5">
    <source>
        <dbReference type="Proteomes" id="UP000449547"/>
    </source>
</evidence>
<dbReference type="InterPro" id="IPR022794">
    <property type="entry name" value="Bul1_C"/>
</dbReference>
<dbReference type="VEuPathDB" id="FungiDB:DIURU_003337"/>
<comment type="caution">
    <text evidence="4">The sequence shown here is derived from an EMBL/GenBank/DDBJ whole genome shotgun (WGS) entry which is preliminary data.</text>
</comment>
<feature type="region of interest" description="Disordered" evidence="1">
    <location>
        <begin position="52"/>
        <end position="77"/>
    </location>
</feature>
<dbReference type="OrthoDB" id="4007955at2759"/>
<dbReference type="InterPro" id="IPR039634">
    <property type="entry name" value="Bul1-like"/>
</dbReference>
<feature type="compositionally biased region" description="Polar residues" evidence="1">
    <location>
        <begin position="52"/>
        <end position="70"/>
    </location>
</feature>
<dbReference type="Pfam" id="PF04425">
    <property type="entry name" value="Bul1_N"/>
    <property type="match status" value="2"/>
</dbReference>
<evidence type="ECO:0000259" key="3">
    <source>
        <dbReference type="Pfam" id="PF04426"/>
    </source>
</evidence>
<feature type="domain" description="Bul1 N-terminal" evidence="2">
    <location>
        <begin position="16"/>
        <end position="280"/>
    </location>
</feature>
<keyword evidence="5" id="KW-1185">Reference proteome</keyword>
<feature type="domain" description="Bul1 N-terminal" evidence="2">
    <location>
        <begin position="289"/>
        <end position="389"/>
    </location>
</feature>
<reference evidence="4 5" key="1">
    <citation type="submission" date="2019-07" db="EMBL/GenBank/DDBJ databases">
        <title>Genome assembly of two rare yeast pathogens: Diutina rugosa and Trichomonascus ciferrii.</title>
        <authorList>
            <person name="Mixao V."/>
            <person name="Saus E."/>
            <person name="Hansen A."/>
            <person name="Lass-Flor C."/>
            <person name="Gabaldon T."/>
        </authorList>
    </citation>
    <scope>NUCLEOTIDE SEQUENCE [LARGE SCALE GENOMIC DNA]</scope>
    <source>
        <strain evidence="4 5">CBS 613</strain>
    </source>
</reference>
<dbReference type="OMA" id="FLQMFDF"/>